<evidence type="ECO:0000313" key="1">
    <source>
        <dbReference type="EMBL" id="OLS60018.1"/>
    </source>
</evidence>
<dbReference type="AlphaFoldDB" id="A0A1Q9QY22"/>
<name>A0A1Q9QY22_PSEPU</name>
<dbReference type="EMBL" id="MKZO01000058">
    <property type="protein sequence ID" value="OLS60018.1"/>
    <property type="molecule type" value="Genomic_DNA"/>
</dbReference>
<evidence type="ECO:0000313" key="2">
    <source>
        <dbReference type="Proteomes" id="UP000186736"/>
    </source>
</evidence>
<comment type="caution">
    <text evidence="1">The sequence shown here is derived from an EMBL/GenBank/DDBJ whole genome shotgun (WGS) entry which is preliminary data.</text>
</comment>
<organism evidence="1 2">
    <name type="scientific">Pseudomonas putida</name>
    <name type="common">Arthrobacter siderocapsulatus</name>
    <dbReference type="NCBI Taxonomy" id="303"/>
    <lineage>
        <taxon>Bacteria</taxon>
        <taxon>Pseudomonadati</taxon>
        <taxon>Pseudomonadota</taxon>
        <taxon>Gammaproteobacteria</taxon>
        <taxon>Pseudomonadales</taxon>
        <taxon>Pseudomonadaceae</taxon>
        <taxon>Pseudomonas</taxon>
    </lineage>
</organism>
<reference evidence="1 2" key="1">
    <citation type="submission" date="2016-10" db="EMBL/GenBank/DDBJ databases">
        <title>Genome Sequence of Pseudomonas putida GM4FR.</title>
        <authorList>
            <person name="Poehlein A."/>
            <person name="Wemheuer F."/>
            <person name="Hollensteiner J."/>
            <person name="Wemheuer B."/>
        </authorList>
    </citation>
    <scope>NUCLEOTIDE SEQUENCE [LARGE SCALE GENOMIC DNA]</scope>
    <source>
        <strain evidence="1 2">GM4FR</strain>
    </source>
</reference>
<gene>
    <name evidence="1" type="ORF">PSEMO_53260</name>
</gene>
<accession>A0A1Q9QY22</accession>
<protein>
    <submittedName>
        <fullName evidence="1">Uncharacterized protein</fullName>
    </submittedName>
</protein>
<dbReference type="Proteomes" id="UP000186736">
    <property type="component" value="Unassembled WGS sequence"/>
</dbReference>
<proteinExistence type="predicted"/>
<sequence>MGAVLFKQARCSYGYSGKCQRANGLSFLVVEFLPWTVIGMCRECAVEVKPDLIWLANKAALAGSGSDRGVVPANETGCI</sequence>